<gene>
    <name evidence="4" type="ORF">TSUD_388450</name>
</gene>
<dbReference type="SUPFAM" id="SSF48371">
    <property type="entry name" value="ARM repeat"/>
    <property type="match status" value="1"/>
</dbReference>
<protein>
    <recommendedName>
        <fullName evidence="6">Armadillo repeat-containing domain-containing protein</fullName>
    </recommendedName>
</protein>
<dbReference type="Proteomes" id="UP000242715">
    <property type="component" value="Unassembled WGS sequence"/>
</dbReference>
<dbReference type="OrthoDB" id="7537227at2759"/>
<dbReference type="InterPro" id="IPR016024">
    <property type="entry name" value="ARM-type_fold"/>
</dbReference>
<dbReference type="EMBL" id="DF973284">
    <property type="protein sequence ID" value="GAU24052.1"/>
    <property type="molecule type" value="Genomic_DNA"/>
</dbReference>
<dbReference type="PROSITE" id="PS50176">
    <property type="entry name" value="ARM_REPEAT"/>
    <property type="match status" value="1"/>
</dbReference>
<feature type="region of interest" description="Disordered" evidence="3">
    <location>
        <begin position="302"/>
        <end position="323"/>
    </location>
</feature>
<evidence type="ECO:0000313" key="5">
    <source>
        <dbReference type="Proteomes" id="UP000242715"/>
    </source>
</evidence>
<evidence type="ECO:0000313" key="4">
    <source>
        <dbReference type="EMBL" id="GAU24052.1"/>
    </source>
</evidence>
<name>A0A2Z6MF61_TRISU</name>
<keyword evidence="1" id="KW-0677">Repeat</keyword>
<evidence type="ECO:0000256" key="2">
    <source>
        <dbReference type="PROSITE-ProRule" id="PRU00259"/>
    </source>
</evidence>
<sequence length="323" mass="34781">MLDSLWLFGHERQSPPIYLYVRVAARALTNLAALGQAVGQEEDVFVALVQLTRSHVERVREEAAHALSIFSFQFFHLTIEIKRPFAAAGRVQALVALAQSFSEANSIAIGREGGVAPLIALARSKAEDVRHAAAGALWNLTFNPGNALRIVEEDGVAALGDICSSSVSKMARFNSALALAYMFDGTMDEFALVGPLSESVSKSVGLDGARRMALEHIEAFVRMFSNQQAFAAAAVSSAPAALAHFTESARIQEVGNITRSGAEVGRFVTMLQSPSSILNFCSICSSTVYNSWWTTRHTPCQPHAEGRCSKSSTQSSRCSNHTS</sequence>
<dbReference type="InterPro" id="IPR000225">
    <property type="entry name" value="Armadillo"/>
</dbReference>
<keyword evidence="5" id="KW-1185">Reference proteome</keyword>
<accession>A0A2Z6MF61</accession>
<dbReference type="SMART" id="SM00185">
    <property type="entry name" value="ARM"/>
    <property type="match status" value="2"/>
</dbReference>
<organism evidence="4 5">
    <name type="scientific">Trifolium subterraneum</name>
    <name type="common">Subterranean clover</name>
    <dbReference type="NCBI Taxonomy" id="3900"/>
    <lineage>
        <taxon>Eukaryota</taxon>
        <taxon>Viridiplantae</taxon>
        <taxon>Streptophyta</taxon>
        <taxon>Embryophyta</taxon>
        <taxon>Tracheophyta</taxon>
        <taxon>Spermatophyta</taxon>
        <taxon>Magnoliopsida</taxon>
        <taxon>eudicotyledons</taxon>
        <taxon>Gunneridae</taxon>
        <taxon>Pentapetalae</taxon>
        <taxon>rosids</taxon>
        <taxon>fabids</taxon>
        <taxon>Fabales</taxon>
        <taxon>Fabaceae</taxon>
        <taxon>Papilionoideae</taxon>
        <taxon>50 kb inversion clade</taxon>
        <taxon>NPAAA clade</taxon>
        <taxon>Hologalegina</taxon>
        <taxon>IRL clade</taxon>
        <taxon>Trifolieae</taxon>
        <taxon>Trifolium</taxon>
    </lineage>
</organism>
<dbReference type="AlphaFoldDB" id="A0A2Z6MF61"/>
<dbReference type="Gene3D" id="1.25.10.10">
    <property type="entry name" value="Leucine-rich Repeat Variant"/>
    <property type="match status" value="2"/>
</dbReference>
<reference evidence="5" key="1">
    <citation type="journal article" date="2017" name="Front. Plant Sci.">
        <title>Climate Clever Clovers: New Paradigm to Reduce the Environmental Footprint of Ruminants by Breeding Low Methanogenic Forages Utilizing Haplotype Variation.</title>
        <authorList>
            <person name="Kaur P."/>
            <person name="Appels R."/>
            <person name="Bayer P.E."/>
            <person name="Keeble-Gagnere G."/>
            <person name="Wang J."/>
            <person name="Hirakawa H."/>
            <person name="Shirasawa K."/>
            <person name="Vercoe P."/>
            <person name="Stefanova K."/>
            <person name="Durmic Z."/>
            <person name="Nichols P."/>
            <person name="Revell C."/>
            <person name="Isobe S.N."/>
            <person name="Edwards D."/>
            <person name="Erskine W."/>
        </authorList>
    </citation>
    <scope>NUCLEOTIDE SEQUENCE [LARGE SCALE GENOMIC DNA]</scope>
    <source>
        <strain evidence="5">cv. Daliak</strain>
    </source>
</reference>
<proteinExistence type="predicted"/>
<evidence type="ECO:0008006" key="6">
    <source>
        <dbReference type="Google" id="ProtNLM"/>
    </source>
</evidence>
<evidence type="ECO:0000256" key="1">
    <source>
        <dbReference type="ARBA" id="ARBA00022737"/>
    </source>
</evidence>
<evidence type="ECO:0000256" key="3">
    <source>
        <dbReference type="SAM" id="MobiDB-lite"/>
    </source>
</evidence>
<dbReference type="PANTHER" id="PTHR46976">
    <property type="entry name" value="PROTEIN ARABIDILLO 1"/>
    <property type="match status" value="1"/>
</dbReference>
<feature type="compositionally biased region" description="Low complexity" evidence="3">
    <location>
        <begin position="309"/>
        <end position="323"/>
    </location>
</feature>
<dbReference type="PANTHER" id="PTHR46976:SF1">
    <property type="entry name" value="PROTEIN ARABIDILLO 1"/>
    <property type="match status" value="1"/>
</dbReference>
<dbReference type="Pfam" id="PF00514">
    <property type="entry name" value="Arm"/>
    <property type="match status" value="1"/>
</dbReference>
<dbReference type="InterPro" id="IPR011989">
    <property type="entry name" value="ARM-like"/>
</dbReference>
<feature type="repeat" description="ARM" evidence="2">
    <location>
        <begin position="113"/>
        <end position="155"/>
    </location>
</feature>